<name>A0A916J7D9_9PROT</name>
<dbReference type="PANTHER" id="PTHR37944">
    <property type="entry name" value="PORIN B"/>
    <property type="match status" value="1"/>
</dbReference>
<dbReference type="AlphaFoldDB" id="A0A916J7D9"/>
<dbReference type="InterPro" id="IPR052932">
    <property type="entry name" value="OprB_Porin"/>
</dbReference>
<evidence type="ECO:0000313" key="4">
    <source>
        <dbReference type="EMBL" id="CAG4885348.1"/>
    </source>
</evidence>
<dbReference type="InterPro" id="IPR007049">
    <property type="entry name" value="Carb-sel_porin_OprB"/>
</dbReference>
<feature type="coiled-coil region" evidence="3">
    <location>
        <begin position="23"/>
        <end position="60"/>
    </location>
</feature>
<dbReference type="GO" id="GO:0015288">
    <property type="term" value="F:porin activity"/>
    <property type="evidence" value="ECO:0007669"/>
    <property type="project" value="InterPro"/>
</dbReference>
<comment type="similarity">
    <text evidence="1 2">Belongs to the OprB family.</text>
</comment>
<dbReference type="GO" id="GO:0016020">
    <property type="term" value="C:membrane"/>
    <property type="evidence" value="ECO:0007669"/>
    <property type="project" value="InterPro"/>
</dbReference>
<evidence type="ECO:0000256" key="3">
    <source>
        <dbReference type="SAM" id="Coils"/>
    </source>
</evidence>
<dbReference type="PANTHER" id="PTHR37944:SF1">
    <property type="entry name" value="PORIN B"/>
    <property type="match status" value="1"/>
</dbReference>
<reference evidence="4" key="1">
    <citation type="submission" date="2021-04" db="EMBL/GenBank/DDBJ databases">
        <authorList>
            <person name="Hornung B."/>
        </authorList>
    </citation>
    <scope>NUCLEOTIDE SEQUENCE</scope>
    <source>
        <strain evidence="4">G5G6</strain>
    </source>
</reference>
<feature type="chain" id="PRO_5038172424" evidence="2">
    <location>
        <begin position="21"/>
        <end position="471"/>
    </location>
</feature>
<dbReference type="GO" id="GO:0008643">
    <property type="term" value="P:carbohydrate transport"/>
    <property type="evidence" value="ECO:0007669"/>
    <property type="project" value="InterPro"/>
</dbReference>
<sequence>MRTKLIAVLVVAGLAAPVMADDNTALMAELRRLADRVEALEKQNREMEKALASERLSENEPELATRVKAVEVEVDAIKGPATKLGEALDGVKVEGSLTAVGQSIGAHGTASGQDESRYNYRGDVTFSLPLGSIGNNEGKFFTHFRLGQGNGVGLRPTYTSTPNTTAFETAAGPDDSFAILAQAWYQLRMPLNYGVRKEDAREHLSFTVGKIDPFVFFDQNSAADDESTKFLNNVFVHNPLLDSGGDIGADAHGFQPGALAKYENSAQKGGEWALSLGAFVPDTGANFSGSTRASLVIGQAEMNTRLNFLPGTWRAYAWTNSRARNYDGIQRRNTGWGISADQKVLDDLTLFGRYGHHTAGHVLFDRAITAGAELEGTRWGRSADSIGLAFGKLRTSNDFRRDSLTADADGDSVADYGYAANGSEKQTEVYYRFKLNDAIELTPNLQWIRDPGGNNSADAIRVSGVRAKVEF</sequence>
<comment type="caution">
    <text evidence="4">The sequence shown here is derived from an EMBL/GenBank/DDBJ whole genome shotgun (WGS) entry which is preliminary data.</text>
</comment>
<dbReference type="InterPro" id="IPR038673">
    <property type="entry name" value="OprB_sf"/>
</dbReference>
<organism evidence="4 5">
    <name type="scientific">Georgfuchsia toluolica</name>
    <dbReference type="NCBI Taxonomy" id="424218"/>
    <lineage>
        <taxon>Bacteria</taxon>
        <taxon>Pseudomonadati</taxon>
        <taxon>Pseudomonadota</taxon>
        <taxon>Betaproteobacteria</taxon>
        <taxon>Nitrosomonadales</taxon>
        <taxon>Sterolibacteriaceae</taxon>
        <taxon>Georgfuchsia</taxon>
    </lineage>
</organism>
<evidence type="ECO:0000256" key="1">
    <source>
        <dbReference type="ARBA" id="ARBA00008769"/>
    </source>
</evidence>
<accession>A0A916J7D9</accession>
<feature type="signal peptide" evidence="2">
    <location>
        <begin position="1"/>
        <end position="20"/>
    </location>
</feature>
<dbReference type="Pfam" id="PF04966">
    <property type="entry name" value="OprB"/>
    <property type="match status" value="1"/>
</dbReference>
<dbReference type="EMBL" id="CAJQUM010000001">
    <property type="protein sequence ID" value="CAG4885348.1"/>
    <property type="molecule type" value="Genomic_DNA"/>
</dbReference>
<evidence type="ECO:0000313" key="5">
    <source>
        <dbReference type="Proteomes" id="UP000742786"/>
    </source>
</evidence>
<proteinExistence type="inferred from homology"/>
<dbReference type="Proteomes" id="UP000742786">
    <property type="component" value="Unassembled WGS sequence"/>
</dbReference>
<protein>
    <submittedName>
        <fullName evidence="4">Porin</fullName>
    </submittedName>
</protein>
<keyword evidence="2" id="KW-0732">Signal</keyword>
<gene>
    <name evidence="4" type="ORF">GTOL_13231</name>
</gene>
<dbReference type="RefSeq" id="WP_220637096.1">
    <property type="nucleotide sequence ID" value="NZ_CAJQUM010000001.1"/>
</dbReference>
<dbReference type="Gene3D" id="2.40.160.180">
    <property type="entry name" value="Carbohydrate-selective porin OprB"/>
    <property type="match status" value="1"/>
</dbReference>
<keyword evidence="3" id="KW-0175">Coiled coil</keyword>
<evidence type="ECO:0000256" key="2">
    <source>
        <dbReference type="RuleBase" id="RU363072"/>
    </source>
</evidence>
<keyword evidence="5" id="KW-1185">Reference proteome</keyword>